<evidence type="ECO:0000259" key="6">
    <source>
        <dbReference type="PROSITE" id="PS50809"/>
    </source>
</evidence>
<proteinExistence type="predicted"/>
<evidence type="ECO:0000256" key="3">
    <source>
        <dbReference type="ARBA" id="ARBA00023125"/>
    </source>
</evidence>
<dbReference type="Pfam" id="PF00751">
    <property type="entry name" value="DM"/>
    <property type="match status" value="1"/>
</dbReference>
<evidence type="ECO:0000256" key="2">
    <source>
        <dbReference type="ARBA" id="ARBA00022833"/>
    </source>
</evidence>
<dbReference type="PROSITE" id="PS50809">
    <property type="entry name" value="DM_2"/>
    <property type="match status" value="1"/>
</dbReference>
<dbReference type="GO" id="GO:0005634">
    <property type="term" value="C:nucleus"/>
    <property type="evidence" value="ECO:0007669"/>
    <property type="project" value="UniProtKB-SubCell"/>
</dbReference>
<comment type="subcellular location">
    <subcellularLocation>
        <location evidence="5">Nucleus</location>
    </subcellularLocation>
</comment>
<feature type="DNA-binding region" description="DM" evidence="5">
    <location>
        <begin position="40"/>
        <end position="87"/>
    </location>
</feature>
<dbReference type="Proteomes" id="UP000095283">
    <property type="component" value="Unplaced"/>
</dbReference>
<dbReference type="GO" id="GO:0000978">
    <property type="term" value="F:RNA polymerase II cis-regulatory region sequence-specific DNA binding"/>
    <property type="evidence" value="ECO:0007669"/>
    <property type="project" value="TreeGrafter"/>
</dbReference>
<reference evidence="8" key="1">
    <citation type="submission" date="2016-11" db="UniProtKB">
        <authorList>
            <consortium name="WormBaseParasite"/>
        </authorList>
    </citation>
    <scope>IDENTIFICATION</scope>
</reference>
<dbReference type="InterPro" id="IPR001275">
    <property type="entry name" value="DM_DNA-bd"/>
</dbReference>
<evidence type="ECO:0000256" key="5">
    <source>
        <dbReference type="PROSITE-ProRule" id="PRU00070"/>
    </source>
</evidence>
<dbReference type="GO" id="GO:0000981">
    <property type="term" value="F:DNA-binding transcription factor activity, RNA polymerase II-specific"/>
    <property type="evidence" value="ECO:0007669"/>
    <property type="project" value="TreeGrafter"/>
</dbReference>
<organism evidence="7 8">
    <name type="scientific">Heterorhabditis bacteriophora</name>
    <name type="common">Entomopathogenic nematode worm</name>
    <dbReference type="NCBI Taxonomy" id="37862"/>
    <lineage>
        <taxon>Eukaryota</taxon>
        <taxon>Metazoa</taxon>
        <taxon>Ecdysozoa</taxon>
        <taxon>Nematoda</taxon>
        <taxon>Chromadorea</taxon>
        <taxon>Rhabditida</taxon>
        <taxon>Rhabditina</taxon>
        <taxon>Rhabditomorpha</taxon>
        <taxon>Strongyloidea</taxon>
        <taxon>Heterorhabditidae</taxon>
        <taxon>Heterorhabditis</taxon>
    </lineage>
</organism>
<keyword evidence="1 5" id="KW-0479">Metal-binding</keyword>
<evidence type="ECO:0000256" key="1">
    <source>
        <dbReference type="ARBA" id="ARBA00022723"/>
    </source>
</evidence>
<dbReference type="AlphaFoldDB" id="A0A1I7XLK5"/>
<keyword evidence="7" id="KW-1185">Reference proteome</keyword>
<dbReference type="InterPro" id="IPR036407">
    <property type="entry name" value="DM_DNA-bd_sf"/>
</dbReference>
<dbReference type="PANTHER" id="PTHR12322">
    <property type="entry name" value="DOUBLESEX AND MAB-3 RELATED TRANSCRIPTION FACTOR DMRT"/>
    <property type="match status" value="1"/>
</dbReference>
<evidence type="ECO:0000256" key="4">
    <source>
        <dbReference type="ARBA" id="ARBA00023242"/>
    </source>
</evidence>
<feature type="domain" description="DM" evidence="6">
    <location>
        <begin position="40"/>
        <end position="87"/>
    </location>
</feature>
<evidence type="ECO:0000313" key="8">
    <source>
        <dbReference type="WBParaSite" id="Hba_18605"/>
    </source>
</evidence>
<protein>
    <submittedName>
        <fullName evidence="8">DM domain-containing protein</fullName>
    </submittedName>
</protein>
<dbReference type="SMART" id="SM00301">
    <property type="entry name" value="DM"/>
    <property type="match status" value="1"/>
</dbReference>
<keyword evidence="4 5" id="KW-0539">Nucleus</keyword>
<accession>A0A1I7XLK5</accession>
<dbReference type="PROSITE" id="PS40000">
    <property type="entry name" value="DM_1"/>
    <property type="match status" value="1"/>
</dbReference>
<dbReference type="InterPro" id="IPR026607">
    <property type="entry name" value="DMRT"/>
</dbReference>
<name>A0A1I7XLK5_HETBA</name>
<sequence>MTQLSFYPSGLSKPFELSLSAIKSVFEPENPSYSKRQPNCQKCGQHGRKSRLKGHKRLCPFRDCPCPKCQVVSERQKLMADQIKIRRRQRKDSIMNFTRDHIASSINAAAALSAGQMNFAGLGSLNLLYNQLKQQMPSSLLTSPTSSDSSAYSPTNPINPFASSPDLLRTPLLFPHSPPNSGSPPTTGTLSSGGVIAPVAINPVTPSAFPFPLMPPNDCILLQNLLANYKFLEQKVGEPTLDSQMSNAIIDVCSV</sequence>
<dbReference type="Gene3D" id="4.10.1040.10">
    <property type="entry name" value="DM DNA-binding domain"/>
    <property type="match status" value="1"/>
</dbReference>
<dbReference type="PANTHER" id="PTHR12322:SF110">
    <property type="entry name" value="DOUBLESEX- AND MAB-3-RELATED TRANSCRIPTION FACTOR DMD-10"/>
    <property type="match status" value="1"/>
</dbReference>
<dbReference type="WBParaSite" id="Hba_18605">
    <property type="protein sequence ID" value="Hba_18605"/>
    <property type="gene ID" value="Hba_18605"/>
</dbReference>
<keyword evidence="3 5" id="KW-0238">DNA-binding</keyword>
<keyword evidence="2 5" id="KW-0862">Zinc</keyword>
<dbReference type="GO" id="GO:0046872">
    <property type="term" value="F:metal ion binding"/>
    <property type="evidence" value="ECO:0007669"/>
    <property type="project" value="UniProtKB-KW"/>
</dbReference>
<dbReference type="FunFam" id="4.10.1040.10:FF:000001">
    <property type="entry name" value="doublesex- and mab-3-related transcription factor 1"/>
    <property type="match status" value="1"/>
</dbReference>
<dbReference type="SUPFAM" id="SSF82927">
    <property type="entry name" value="Cysteine-rich DNA binding domain, (DM domain)"/>
    <property type="match status" value="1"/>
</dbReference>
<evidence type="ECO:0000313" key="7">
    <source>
        <dbReference type="Proteomes" id="UP000095283"/>
    </source>
</evidence>
<dbReference type="GO" id="GO:0007548">
    <property type="term" value="P:sex differentiation"/>
    <property type="evidence" value="ECO:0007669"/>
    <property type="project" value="TreeGrafter"/>
</dbReference>